<gene>
    <name evidence="1" type="ORF">Prudu_020589</name>
</gene>
<dbReference type="EMBL" id="AP019303">
    <property type="protein sequence ID" value="BBH08410.1"/>
    <property type="molecule type" value="Genomic_DNA"/>
</dbReference>
<dbReference type="AlphaFoldDB" id="A0A4Y1RVQ5"/>
<name>A0A4Y1RVQ5_PRUDU</name>
<evidence type="ECO:0000313" key="1">
    <source>
        <dbReference type="EMBL" id="BBH08410.1"/>
    </source>
</evidence>
<accession>A0A4Y1RVQ5</accession>
<reference evidence="1" key="1">
    <citation type="journal article" date="2019" name="Science">
        <title>Mutation of a bHLH transcription factor allowed almond domestication.</title>
        <authorList>
            <person name="Sanchez-Perez R."/>
            <person name="Pavan S."/>
            <person name="Mazzeo R."/>
            <person name="Moldovan C."/>
            <person name="Aiese Cigliano R."/>
            <person name="Del Cueto J."/>
            <person name="Ricciardi F."/>
            <person name="Lotti C."/>
            <person name="Ricciardi L."/>
            <person name="Dicenta F."/>
            <person name="Lopez-Marques R.L."/>
            <person name="Lindberg Moller B."/>
        </authorList>
    </citation>
    <scope>NUCLEOTIDE SEQUENCE</scope>
</reference>
<protein>
    <submittedName>
        <fullName evidence="1">Late embryogenesis abundant hydroxyproline-rich glycoprotein family</fullName>
    </submittedName>
</protein>
<organism evidence="1">
    <name type="scientific">Prunus dulcis</name>
    <name type="common">Almond</name>
    <name type="synonym">Amygdalus dulcis</name>
    <dbReference type="NCBI Taxonomy" id="3755"/>
    <lineage>
        <taxon>Eukaryota</taxon>
        <taxon>Viridiplantae</taxon>
        <taxon>Streptophyta</taxon>
        <taxon>Embryophyta</taxon>
        <taxon>Tracheophyta</taxon>
        <taxon>Spermatophyta</taxon>
        <taxon>Magnoliopsida</taxon>
        <taxon>eudicotyledons</taxon>
        <taxon>Gunneridae</taxon>
        <taxon>Pentapetalae</taxon>
        <taxon>rosids</taxon>
        <taxon>fabids</taxon>
        <taxon>Rosales</taxon>
        <taxon>Rosaceae</taxon>
        <taxon>Amygdaloideae</taxon>
        <taxon>Amygdaleae</taxon>
        <taxon>Prunus</taxon>
    </lineage>
</organism>
<sequence>MVFAKASCEVYVNTNNQTIVRQDCSPEGVSNPIQYGSPNMALVSYMGSWVCTSSPKREYGEKFP</sequence>
<proteinExistence type="predicted"/>